<reference evidence="12" key="1">
    <citation type="submission" date="2022-06" db="EMBL/GenBank/DDBJ databases">
        <title>Physiological and biochemical characterization and genomic elucidation of a strain of the genus Ensifer adhaerens M8 that combines arsenic oxidation and chromium reduction.</title>
        <authorList>
            <person name="Li X."/>
            <person name="Yu c."/>
        </authorList>
    </citation>
    <scope>NUCLEOTIDE SEQUENCE</scope>
    <source>
        <strain evidence="12">M8</strain>
        <plasmid evidence="12">pA</plasmid>
    </source>
</reference>
<evidence type="ECO:0000256" key="2">
    <source>
        <dbReference type="ARBA" id="ARBA00007783"/>
    </source>
</evidence>
<keyword evidence="5" id="KW-0762">Sugar transport</keyword>
<evidence type="ECO:0000313" key="12">
    <source>
        <dbReference type="EMBL" id="USJ26863.1"/>
    </source>
</evidence>
<proteinExistence type="inferred from homology"/>
<keyword evidence="7 10" id="KW-1133">Transmembrane helix</keyword>
<dbReference type="EMBL" id="CP098808">
    <property type="protein sequence ID" value="USJ26863.1"/>
    <property type="molecule type" value="Genomic_DNA"/>
</dbReference>
<keyword evidence="3" id="KW-0813">Transport</keyword>
<feature type="transmembrane region" description="Helical" evidence="10">
    <location>
        <begin position="131"/>
        <end position="156"/>
    </location>
</feature>
<keyword evidence="9 10" id="KW-0472">Membrane</keyword>
<dbReference type="PANTHER" id="PTHR30413:SF10">
    <property type="entry name" value="CAPSULE POLYSACCHARIDE EXPORT INNER-MEMBRANE PROTEIN CTRC"/>
    <property type="match status" value="1"/>
</dbReference>
<dbReference type="GO" id="GO:0015920">
    <property type="term" value="P:lipopolysaccharide transport"/>
    <property type="evidence" value="ECO:0007669"/>
    <property type="project" value="TreeGrafter"/>
</dbReference>
<evidence type="ECO:0000256" key="4">
    <source>
        <dbReference type="ARBA" id="ARBA00022475"/>
    </source>
</evidence>
<feature type="transmembrane region" description="Helical" evidence="10">
    <location>
        <begin position="94"/>
        <end position="119"/>
    </location>
</feature>
<evidence type="ECO:0000256" key="5">
    <source>
        <dbReference type="ARBA" id="ARBA00022597"/>
    </source>
</evidence>
<evidence type="ECO:0000259" key="11">
    <source>
        <dbReference type="Pfam" id="PF01061"/>
    </source>
</evidence>
<feature type="domain" description="ABC-2 type transporter transmembrane" evidence="11">
    <location>
        <begin position="3"/>
        <end position="207"/>
    </location>
</feature>
<evidence type="ECO:0000256" key="10">
    <source>
        <dbReference type="SAM" id="Phobius"/>
    </source>
</evidence>
<comment type="subcellular location">
    <subcellularLocation>
        <location evidence="1">Cell membrane</location>
        <topology evidence="1">Multi-pass membrane protein</topology>
    </subcellularLocation>
</comment>
<protein>
    <submittedName>
        <fullName evidence="12">ABC transporter permease</fullName>
    </submittedName>
</protein>
<evidence type="ECO:0000256" key="3">
    <source>
        <dbReference type="ARBA" id="ARBA00022448"/>
    </source>
</evidence>
<feature type="transmembrane region" description="Helical" evidence="10">
    <location>
        <begin position="162"/>
        <end position="180"/>
    </location>
</feature>
<evidence type="ECO:0000256" key="6">
    <source>
        <dbReference type="ARBA" id="ARBA00022692"/>
    </source>
</evidence>
<keyword evidence="8" id="KW-0625">Polysaccharide transport</keyword>
<keyword evidence="12" id="KW-0614">Plasmid</keyword>
<dbReference type="InterPro" id="IPR000412">
    <property type="entry name" value="ABC_2_transport"/>
</dbReference>
<name>A0A9Q8YDC8_ENSAD</name>
<dbReference type="GO" id="GO:0015774">
    <property type="term" value="P:polysaccharide transport"/>
    <property type="evidence" value="ECO:0007669"/>
    <property type="project" value="UniProtKB-KW"/>
</dbReference>
<dbReference type="RefSeq" id="WP_252160901.1">
    <property type="nucleotide sequence ID" value="NZ_CP098808.1"/>
</dbReference>
<comment type="similarity">
    <text evidence="2">Belongs to the ABC-2 integral membrane protein family.</text>
</comment>
<dbReference type="GO" id="GO:0043190">
    <property type="term" value="C:ATP-binding cassette (ABC) transporter complex"/>
    <property type="evidence" value="ECO:0007669"/>
    <property type="project" value="InterPro"/>
</dbReference>
<dbReference type="GO" id="GO:0140359">
    <property type="term" value="F:ABC-type transporter activity"/>
    <property type="evidence" value="ECO:0007669"/>
    <property type="project" value="InterPro"/>
</dbReference>
<sequence>MHAVVLRDIRSRYFNHGLGFLMGPIMPVAHMLILLLIYSFTGRNAVFGEDLALFFATGLVPALTFSYISRYMSISVVANKNMLAFPAVKLIDIMLARSFLEIIGIVLATLFIGTILVATGSNVVPRSPEQALLAMACTAALSIGVGIIASVIAAIFPFFAMIYSLFMVVVYLSSNAPIYITSFPEEVIYFCSFNPVFHLVEWMRSAYYLGYPTQYLDKTYVMMWCILTLPIGLLLERLLRPQIMN</sequence>
<dbReference type="Pfam" id="PF01061">
    <property type="entry name" value="ABC2_membrane"/>
    <property type="match status" value="1"/>
</dbReference>
<geneLocation type="plasmid" evidence="12 13">
    <name>pA</name>
</geneLocation>
<organism evidence="12 13">
    <name type="scientific">Ensifer adhaerens</name>
    <name type="common">Sinorhizobium morelense</name>
    <dbReference type="NCBI Taxonomy" id="106592"/>
    <lineage>
        <taxon>Bacteria</taxon>
        <taxon>Pseudomonadati</taxon>
        <taxon>Pseudomonadota</taxon>
        <taxon>Alphaproteobacteria</taxon>
        <taxon>Hyphomicrobiales</taxon>
        <taxon>Rhizobiaceae</taxon>
        <taxon>Sinorhizobium/Ensifer group</taxon>
        <taxon>Ensifer</taxon>
    </lineage>
</organism>
<dbReference type="Proteomes" id="UP001055460">
    <property type="component" value="Plasmid pA"/>
</dbReference>
<evidence type="ECO:0000256" key="8">
    <source>
        <dbReference type="ARBA" id="ARBA00023047"/>
    </source>
</evidence>
<evidence type="ECO:0000256" key="7">
    <source>
        <dbReference type="ARBA" id="ARBA00022989"/>
    </source>
</evidence>
<dbReference type="AlphaFoldDB" id="A0A9Q8YDC8"/>
<keyword evidence="4" id="KW-1003">Cell membrane</keyword>
<feature type="transmembrane region" description="Helical" evidence="10">
    <location>
        <begin position="221"/>
        <end position="239"/>
    </location>
</feature>
<evidence type="ECO:0000313" key="13">
    <source>
        <dbReference type="Proteomes" id="UP001055460"/>
    </source>
</evidence>
<accession>A0A9Q8YDC8</accession>
<dbReference type="PRINTS" id="PR00164">
    <property type="entry name" value="ABC2TRNSPORT"/>
</dbReference>
<evidence type="ECO:0000256" key="1">
    <source>
        <dbReference type="ARBA" id="ARBA00004651"/>
    </source>
</evidence>
<feature type="transmembrane region" description="Helical" evidence="10">
    <location>
        <begin position="52"/>
        <end position="74"/>
    </location>
</feature>
<dbReference type="InterPro" id="IPR013525">
    <property type="entry name" value="ABC2_TM"/>
</dbReference>
<dbReference type="PANTHER" id="PTHR30413">
    <property type="entry name" value="INNER MEMBRANE TRANSPORT PERMEASE"/>
    <property type="match status" value="1"/>
</dbReference>
<evidence type="ECO:0000256" key="9">
    <source>
        <dbReference type="ARBA" id="ARBA00023136"/>
    </source>
</evidence>
<gene>
    <name evidence="12" type="ORF">NE863_24100</name>
</gene>
<keyword evidence="6 10" id="KW-0812">Transmembrane</keyword>
<feature type="transmembrane region" description="Helical" evidence="10">
    <location>
        <begin position="20"/>
        <end position="40"/>
    </location>
</feature>